<dbReference type="WBParaSite" id="L893_g24865.t1">
    <property type="protein sequence ID" value="L893_g24865.t1"/>
    <property type="gene ID" value="L893_g24865"/>
</dbReference>
<dbReference type="InterPro" id="IPR001304">
    <property type="entry name" value="C-type_lectin-like"/>
</dbReference>
<keyword evidence="1" id="KW-1015">Disulfide bond</keyword>
<evidence type="ECO:0000313" key="5">
    <source>
        <dbReference type="Proteomes" id="UP000095287"/>
    </source>
</evidence>
<dbReference type="InterPro" id="IPR016186">
    <property type="entry name" value="C-type_lectin-like/link_sf"/>
</dbReference>
<name>A0A1I7ZBY3_9BILA</name>
<dbReference type="PANTHER" id="PTHR22803">
    <property type="entry name" value="MANNOSE, PHOSPHOLIPASE, LECTIN RECEPTOR RELATED"/>
    <property type="match status" value="1"/>
</dbReference>
<dbReference type="InterPro" id="IPR016187">
    <property type="entry name" value="CTDL_fold"/>
</dbReference>
<dbReference type="PROSITE" id="PS00615">
    <property type="entry name" value="C_TYPE_LECTIN_1"/>
    <property type="match status" value="1"/>
</dbReference>
<dbReference type="SUPFAM" id="SSF56436">
    <property type="entry name" value="C-type lectin-like"/>
    <property type="match status" value="1"/>
</dbReference>
<sequence length="281" mass="33149">MSLGLCAVVCLFLLLHTSEALYHGPRRVQPCTDQMTNWAAEIRCLRNLLQRCDRQYSFFANHKELRKYSYDDDDTLEPTTSAVTLSPGSPNHPVDVTQNTEKELDRMKERMTHEFNAKLVELESRVGQELLAMEERANTKIEEIKRKSENEIRELNKLIKLMTRRVSRFEGKEYIFMDDKENWYAAKDNCLKWGGHLATVNSEAENEYIKNLHNRFAWIGINDIQKEGEHVWVDGSNTRFRRWKDGQPDNLDHNENCVEQDDQGTWSDRFCFLARYYVCER</sequence>
<evidence type="ECO:0000313" key="6">
    <source>
        <dbReference type="WBParaSite" id="L893_g24865.t1"/>
    </source>
</evidence>
<evidence type="ECO:0000256" key="2">
    <source>
        <dbReference type="SAM" id="Coils"/>
    </source>
</evidence>
<dbReference type="Proteomes" id="UP000095287">
    <property type="component" value="Unplaced"/>
</dbReference>
<feature type="coiled-coil region" evidence="2">
    <location>
        <begin position="131"/>
        <end position="172"/>
    </location>
</feature>
<proteinExistence type="predicted"/>
<feature type="chain" id="PRO_5009313243" evidence="3">
    <location>
        <begin position="21"/>
        <end position="281"/>
    </location>
</feature>
<reference evidence="6" key="1">
    <citation type="submission" date="2016-11" db="UniProtKB">
        <authorList>
            <consortium name="WormBaseParasite"/>
        </authorList>
    </citation>
    <scope>IDENTIFICATION</scope>
</reference>
<dbReference type="Pfam" id="PF00059">
    <property type="entry name" value="Lectin_C"/>
    <property type="match status" value="1"/>
</dbReference>
<feature type="domain" description="C-type lectin" evidence="4">
    <location>
        <begin position="169"/>
        <end position="280"/>
    </location>
</feature>
<keyword evidence="5" id="KW-1185">Reference proteome</keyword>
<dbReference type="AlphaFoldDB" id="A0A1I7ZBY3"/>
<dbReference type="SMART" id="SM00034">
    <property type="entry name" value="CLECT"/>
    <property type="match status" value="1"/>
</dbReference>
<evidence type="ECO:0000256" key="3">
    <source>
        <dbReference type="SAM" id="SignalP"/>
    </source>
</evidence>
<dbReference type="Gene3D" id="3.10.100.10">
    <property type="entry name" value="Mannose-Binding Protein A, subunit A"/>
    <property type="match status" value="1"/>
</dbReference>
<evidence type="ECO:0000256" key="1">
    <source>
        <dbReference type="ARBA" id="ARBA00023157"/>
    </source>
</evidence>
<organism evidence="5 6">
    <name type="scientific">Steinernema glaseri</name>
    <dbReference type="NCBI Taxonomy" id="37863"/>
    <lineage>
        <taxon>Eukaryota</taxon>
        <taxon>Metazoa</taxon>
        <taxon>Ecdysozoa</taxon>
        <taxon>Nematoda</taxon>
        <taxon>Chromadorea</taxon>
        <taxon>Rhabditida</taxon>
        <taxon>Tylenchina</taxon>
        <taxon>Panagrolaimomorpha</taxon>
        <taxon>Strongyloidoidea</taxon>
        <taxon>Steinernematidae</taxon>
        <taxon>Steinernema</taxon>
    </lineage>
</organism>
<keyword evidence="3" id="KW-0732">Signal</keyword>
<dbReference type="InterPro" id="IPR018378">
    <property type="entry name" value="C-type_lectin_CS"/>
</dbReference>
<feature type="signal peptide" evidence="3">
    <location>
        <begin position="1"/>
        <end position="20"/>
    </location>
</feature>
<protein>
    <submittedName>
        <fullName evidence="6">C-type lectin domain-containing protein</fullName>
    </submittedName>
</protein>
<dbReference type="PROSITE" id="PS50041">
    <property type="entry name" value="C_TYPE_LECTIN_2"/>
    <property type="match status" value="1"/>
</dbReference>
<evidence type="ECO:0000259" key="4">
    <source>
        <dbReference type="PROSITE" id="PS50041"/>
    </source>
</evidence>
<accession>A0A1I7ZBY3</accession>
<dbReference type="InterPro" id="IPR050111">
    <property type="entry name" value="C-type_lectin/snaclec_domain"/>
</dbReference>
<keyword evidence="2" id="KW-0175">Coiled coil</keyword>